<keyword evidence="2" id="KW-1133">Transmembrane helix</keyword>
<feature type="region of interest" description="Disordered" evidence="1">
    <location>
        <begin position="259"/>
        <end position="290"/>
    </location>
</feature>
<organism evidence="3">
    <name type="scientific">Proboscia inermis</name>
    <dbReference type="NCBI Taxonomy" id="420281"/>
    <lineage>
        <taxon>Eukaryota</taxon>
        <taxon>Sar</taxon>
        <taxon>Stramenopiles</taxon>
        <taxon>Ochrophyta</taxon>
        <taxon>Bacillariophyta</taxon>
        <taxon>Coscinodiscophyceae</taxon>
        <taxon>Rhizosoleniophycidae</taxon>
        <taxon>Rhizosoleniales</taxon>
        <taxon>Rhizosoleniaceae</taxon>
        <taxon>Proboscia</taxon>
    </lineage>
</organism>
<feature type="transmembrane region" description="Helical" evidence="2">
    <location>
        <begin position="177"/>
        <end position="200"/>
    </location>
</feature>
<feature type="transmembrane region" description="Helical" evidence="2">
    <location>
        <begin position="134"/>
        <end position="156"/>
    </location>
</feature>
<gene>
    <name evidence="3" type="ORF">PINE0816_LOCUS3824</name>
</gene>
<keyword evidence="2" id="KW-0812">Transmembrane</keyword>
<feature type="transmembrane region" description="Helical" evidence="2">
    <location>
        <begin position="102"/>
        <end position="122"/>
    </location>
</feature>
<protein>
    <submittedName>
        <fullName evidence="3">Uncharacterized protein</fullName>
    </submittedName>
</protein>
<evidence type="ECO:0000313" key="3">
    <source>
        <dbReference type="EMBL" id="CAD8407705.1"/>
    </source>
</evidence>
<dbReference type="AlphaFoldDB" id="A0A7S0BZY0"/>
<dbReference type="EMBL" id="HBEL01007949">
    <property type="protein sequence ID" value="CAD8407705.1"/>
    <property type="molecule type" value="Transcribed_RNA"/>
</dbReference>
<keyword evidence="2" id="KW-0472">Membrane</keyword>
<evidence type="ECO:0000256" key="2">
    <source>
        <dbReference type="SAM" id="Phobius"/>
    </source>
</evidence>
<proteinExistence type="predicted"/>
<accession>A0A7S0BZY0</accession>
<evidence type="ECO:0000256" key="1">
    <source>
        <dbReference type="SAM" id="MobiDB-lite"/>
    </source>
</evidence>
<feature type="compositionally biased region" description="Basic residues" evidence="1">
    <location>
        <begin position="259"/>
        <end position="271"/>
    </location>
</feature>
<feature type="compositionally biased region" description="Low complexity" evidence="1">
    <location>
        <begin position="272"/>
        <end position="289"/>
    </location>
</feature>
<reference evidence="3" key="1">
    <citation type="submission" date="2021-01" db="EMBL/GenBank/DDBJ databases">
        <authorList>
            <person name="Corre E."/>
            <person name="Pelletier E."/>
            <person name="Niang G."/>
            <person name="Scheremetjew M."/>
            <person name="Finn R."/>
            <person name="Kale V."/>
            <person name="Holt S."/>
            <person name="Cochrane G."/>
            <person name="Meng A."/>
            <person name="Brown T."/>
            <person name="Cohen L."/>
        </authorList>
    </citation>
    <scope>NUCLEOTIDE SEQUENCE</scope>
    <source>
        <strain evidence="3">CCAP1064/1</strain>
    </source>
</reference>
<sequence length="320" mass="34987">MSPPALCSEIAQTPKDIIRLSWTATVIATAASITTAIFYNLALHLYYRAAANHYAAMAMDYDDYNNNDASNSGSADEEEDDAQTYAYYTYNFSTFESKGMSFASLYTAGWSVTLTFFGYMVLRHPTSKNLGMLQGMTVMFSNWCLVNAVVFGEFWVNDNLKDEVKDEMDVHRYRIELMSTALSILCLILGVSYIAFAVVLCVYSNSLVIDDDKTGKGDDDNNLSIVGASGPVSMEINGIGMQRPSTPIKGYRGKIRKSSLNRSAGSHHSRGSRSSGSHQSRGPSHPHQSIGLRSHAVCVSALPSDAGFITDVDSYHAYGS</sequence>
<feature type="transmembrane region" description="Helical" evidence="2">
    <location>
        <begin position="20"/>
        <end position="42"/>
    </location>
</feature>
<name>A0A7S0BZY0_9STRA</name>